<dbReference type="GO" id="GO:0000978">
    <property type="term" value="F:RNA polymerase II cis-regulatory region sequence-specific DNA binding"/>
    <property type="evidence" value="ECO:0007669"/>
    <property type="project" value="TreeGrafter"/>
</dbReference>
<evidence type="ECO:0000256" key="4">
    <source>
        <dbReference type="ARBA" id="ARBA00022771"/>
    </source>
</evidence>
<comment type="subcellular location">
    <subcellularLocation>
        <location evidence="1">Nucleus</location>
    </subcellularLocation>
</comment>
<keyword evidence="2" id="KW-0479">Metal-binding</keyword>
<feature type="domain" description="C2H2-type" evidence="8">
    <location>
        <begin position="1"/>
        <end position="20"/>
    </location>
</feature>
<evidence type="ECO:0000256" key="3">
    <source>
        <dbReference type="ARBA" id="ARBA00022737"/>
    </source>
</evidence>
<evidence type="ECO:0000259" key="8">
    <source>
        <dbReference type="PROSITE" id="PS50157"/>
    </source>
</evidence>
<dbReference type="PANTHER" id="PTHR23226:SF416">
    <property type="entry name" value="FI01424P"/>
    <property type="match status" value="1"/>
</dbReference>
<dbReference type="InterPro" id="IPR013087">
    <property type="entry name" value="Znf_C2H2_type"/>
</dbReference>
<protein>
    <submittedName>
        <fullName evidence="9">ZN397 protein</fullName>
    </submittedName>
</protein>
<dbReference type="GO" id="GO:0000981">
    <property type="term" value="F:DNA-binding transcription factor activity, RNA polymerase II-specific"/>
    <property type="evidence" value="ECO:0007669"/>
    <property type="project" value="TreeGrafter"/>
</dbReference>
<dbReference type="SUPFAM" id="SSF57667">
    <property type="entry name" value="beta-beta-alpha zinc fingers"/>
    <property type="match status" value="1"/>
</dbReference>
<dbReference type="AlphaFoldDB" id="A0A7L0G0Z5"/>
<keyword evidence="3" id="KW-0677">Repeat</keyword>
<keyword evidence="5" id="KW-0862">Zinc</keyword>
<accession>A0A7L0G0Z5</accession>
<dbReference type="PANTHER" id="PTHR23226">
    <property type="entry name" value="ZINC FINGER AND SCAN DOMAIN-CONTAINING"/>
    <property type="match status" value="1"/>
</dbReference>
<reference evidence="9 10" key="1">
    <citation type="submission" date="2019-09" db="EMBL/GenBank/DDBJ databases">
        <title>Bird 10,000 Genomes (B10K) Project - Family phase.</title>
        <authorList>
            <person name="Zhang G."/>
        </authorList>
    </citation>
    <scope>NUCLEOTIDE SEQUENCE [LARGE SCALE GENOMIC DNA]</scope>
    <source>
        <strain evidence="9">B10K-DU-011-20</strain>
        <tissue evidence="9">Muscle</tissue>
    </source>
</reference>
<keyword evidence="4 7" id="KW-0863">Zinc-finger</keyword>
<dbReference type="PROSITE" id="PS50157">
    <property type="entry name" value="ZINC_FINGER_C2H2_2"/>
    <property type="match status" value="2"/>
</dbReference>
<proteinExistence type="predicted"/>
<feature type="non-terminal residue" evidence="9">
    <location>
        <position position="56"/>
    </location>
</feature>
<dbReference type="GO" id="GO:0005634">
    <property type="term" value="C:nucleus"/>
    <property type="evidence" value="ECO:0007669"/>
    <property type="project" value="UniProtKB-SubCell"/>
</dbReference>
<feature type="non-terminal residue" evidence="9">
    <location>
        <position position="1"/>
    </location>
</feature>
<dbReference type="Gene3D" id="3.30.160.60">
    <property type="entry name" value="Classic Zinc Finger"/>
    <property type="match status" value="2"/>
</dbReference>
<evidence type="ECO:0000256" key="2">
    <source>
        <dbReference type="ARBA" id="ARBA00022723"/>
    </source>
</evidence>
<gene>
    <name evidence="9" type="primary">Znf397_3</name>
    <name evidence="9" type="ORF">CORCON_R05528</name>
</gene>
<evidence type="ECO:0000256" key="7">
    <source>
        <dbReference type="PROSITE-ProRule" id="PRU00042"/>
    </source>
</evidence>
<keyword evidence="6" id="KW-0539">Nucleus</keyword>
<keyword evidence="10" id="KW-1185">Reference proteome</keyword>
<name>A0A7L0G0Z5_CORCN</name>
<sequence>SFTSASHLSVHQKLHSRERPYRCHACGKGFSMSSKCLEHARSHTGEGPYHCSECGS</sequence>
<organism evidence="9 10">
    <name type="scientific">Corythaixoides concolor</name>
    <name type="common">Grey go-away-bird</name>
    <dbReference type="NCBI Taxonomy" id="103956"/>
    <lineage>
        <taxon>Eukaryota</taxon>
        <taxon>Metazoa</taxon>
        <taxon>Chordata</taxon>
        <taxon>Craniata</taxon>
        <taxon>Vertebrata</taxon>
        <taxon>Euteleostomi</taxon>
        <taxon>Archelosauria</taxon>
        <taxon>Archosauria</taxon>
        <taxon>Dinosauria</taxon>
        <taxon>Saurischia</taxon>
        <taxon>Theropoda</taxon>
        <taxon>Coelurosauria</taxon>
        <taxon>Aves</taxon>
        <taxon>Neognathae</taxon>
        <taxon>Neoaves</taxon>
        <taxon>Otidimorphae</taxon>
        <taxon>Musophagiformes</taxon>
        <taxon>Musophagidae</taxon>
        <taxon>Corythaixoides</taxon>
    </lineage>
</organism>
<dbReference type="PROSITE" id="PS00028">
    <property type="entry name" value="ZINC_FINGER_C2H2_1"/>
    <property type="match status" value="1"/>
</dbReference>
<evidence type="ECO:0000256" key="1">
    <source>
        <dbReference type="ARBA" id="ARBA00004123"/>
    </source>
</evidence>
<evidence type="ECO:0000313" key="10">
    <source>
        <dbReference type="Proteomes" id="UP000526942"/>
    </source>
</evidence>
<dbReference type="Proteomes" id="UP000526942">
    <property type="component" value="Unassembled WGS sequence"/>
</dbReference>
<dbReference type="OrthoDB" id="9286800at2759"/>
<evidence type="ECO:0000313" key="9">
    <source>
        <dbReference type="EMBL" id="NXK01414.1"/>
    </source>
</evidence>
<dbReference type="InterPro" id="IPR036236">
    <property type="entry name" value="Znf_C2H2_sf"/>
</dbReference>
<dbReference type="EMBL" id="VXAM01003797">
    <property type="protein sequence ID" value="NXK01414.1"/>
    <property type="molecule type" value="Genomic_DNA"/>
</dbReference>
<comment type="caution">
    <text evidence="9">The sequence shown here is derived from an EMBL/GenBank/DDBJ whole genome shotgun (WGS) entry which is preliminary data.</text>
</comment>
<dbReference type="FunFam" id="3.30.160.60:FF:002343">
    <property type="entry name" value="Zinc finger protein 33A"/>
    <property type="match status" value="1"/>
</dbReference>
<feature type="domain" description="C2H2-type" evidence="8">
    <location>
        <begin position="21"/>
        <end position="48"/>
    </location>
</feature>
<dbReference type="GO" id="GO:0008270">
    <property type="term" value="F:zinc ion binding"/>
    <property type="evidence" value="ECO:0007669"/>
    <property type="project" value="UniProtKB-KW"/>
</dbReference>
<evidence type="ECO:0000256" key="6">
    <source>
        <dbReference type="ARBA" id="ARBA00023242"/>
    </source>
</evidence>
<evidence type="ECO:0000256" key="5">
    <source>
        <dbReference type="ARBA" id="ARBA00022833"/>
    </source>
</evidence>